<keyword evidence="3" id="KW-0732">Signal</keyword>
<dbReference type="Proteomes" id="UP001428341">
    <property type="component" value="Unassembled WGS sequence"/>
</dbReference>
<proteinExistence type="predicted"/>
<evidence type="ECO:0000256" key="1">
    <source>
        <dbReference type="ARBA" id="ARBA00022737"/>
    </source>
</evidence>
<evidence type="ECO:0000256" key="2">
    <source>
        <dbReference type="PROSITE-ProRule" id="PRU00708"/>
    </source>
</evidence>
<evidence type="ECO:0008006" key="6">
    <source>
        <dbReference type="Google" id="ProtNLM"/>
    </source>
</evidence>
<dbReference type="PANTHER" id="PTHR47926:SF376">
    <property type="entry name" value="TETRATRICOPEPTIDE-LIKE HELICAL DOMAIN SUPERFAMILY"/>
    <property type="match status" value="1"/>
</dbReference>
<dbReference type="PANTHER" id="PTHR47926">
    <property type="entry name" value="PENTATRICOPEPTIDE REPEAT-CONTAINING PROTEIN"/>
    <property type="match status" value="1"/>
</dbReference>
<feature type="chain" id="PRO_5042955166" description="Pentatricopeptide repeat-containing protein" evidence="3">
    <location>
        <begin position="22"/>
        <end position="238"/>
    </location>
</feature>
<gene>
    <name evidence="4" type="ORF">WN944_026234</name>
</gene>
<dbReference type="AlphaFoldDB" id="A0AAP0LVX0"/>
<dbReference type="NCBIfam" id="TIGR00756">
    <property type="entry name" value="PPR"/>
    <property type="match status" value="1"/>
</dbReference>
<name>A0AAP0LVX0_9ROSI</name>
<protein>
    <recommendedName>
        <fullName evidence="6">Pentatricopeptide repeat-containing protein</fullName>
    </recommendedName>
</protein>
<comment type="caution">
    <text evidence="4">The sequence shown here is derived from an EMBL/GenBank/DDBJ whole genome shotgun (WGS) entry which is preliminary data.</text>
</comment>
<dbReference type="GO" id="GO:0009451">
    <property type="term" value="P:RNA modification"/>
    <property type="evidence" value="ECO:0007669"/>
    <property type="project" value="InterPro"/>
</dbReference>
<accession>A0AAP0LVX0</accession>
<organism evidence="4 5">
    <name type="scientific">Citrus x changshan-huyou</name>
    <dbReference type="NCBI Taxonomy" id="2935761"/>
    <lineage>
        <taxon>Eukaryota</taxon>
        <taxon>Viridiplantae</taxon>
        <taxon>Streptophyta</taxon>
        <taxon>Embryophyta</taxon>
        <taxon>Tracheophyta</taxon>
        <taxon>Spermatophyta</taxon>
        <taxon>Magnoliopsida</taxon>
        <taxon>eudicotyledons</taxon>
        <taxon>Gunneridae</taxon>
        <taxon>Pentapetalae</taxon>
        <taxon>rosids</taxon>
        <taxon>malvids</taxon>
        <taxon>Sapindales</taxon>
        <taxon>Rutaceae</taxon>
        <taxon>Aurantioideae</taxon>
        <taxon>Citrus</taxon>
    </lineage>
</organism>
<feature type="signal peptide" evidence="3">
    <location>
        <begin position="1"/>
        <end position="21"/>
    </location>
</feature>
<sequence length="238" mass="26772">MDSVHLCLCKLLWLIITRIRINFLNREGCLMNASKRYLSEDLRSSSSRRLFDEMPERKFATWNTMIDAYARLAELLFNKMPAWDIRSWTTMITSYSQNKQFREALDAFNETKKSGTGSDQVTMATVLSACAHLGALDLGRGIQIYLREKNLLCWNSITEALAIHGFAHEALGMFDRMTYENVRPNGVTSLVLLSACTHAGLVGEGGRRSLSMTCGCKLYGNLEIAHIAVNELMVFGAK</sequence>
<dbReference type="PROSITE" id="PS51375">
    <property type="entry name" value="PPR"/>
    <property type="match status" value="2"/>
</dbReference>
<reference evidence="4 5" key="1">
    <citation type="submission" date="2024-05" db="EMBL/GenBank/DDBJ databases">
        <title>Haplotype-resolved chromosome-level genome assembly of Huyou (Citrus changshanensis).</title>
        <authorList>
            <person name="Miao C."/>
            <person name="Chen W."/>
            <person name="Wu Y."/>
            <person name="Wang L."/>
            <person name="Zhao S."/>
            <person name="Grierson D."/>
            <person name="Xu C."/>
            <person name="Chen K."/>
        </authorList>
    </citation>
    <scope>NUCLEOTIDE SEQUENCE [LARGE SCALE GENOMIC DNA]</scope>
    <source>
        <strain evidence="4">01-14</strain>
        <tissue evidence="4">Leaf</tissue>
    </source>
</reference>
<dbReference type="EMBL" id="JBCGBO010000024">
    <property type="protein sequence ID" value="KAK9183085.1"/>
    <property type="molecule type" value="Genomic_DNA"/>
</dbReference>
<dbReference type="InterPro" id="IPR011990">
    <property type="entry name" value="TPR-like_helical_dom_sf"/>
</dbReference>
<evidence type="ECO:0000313" key="5">
    <source>
        <dbReference type="Proteomes" id="UP001428341"/>
    </source>
</evidence>
<feature type="repeat" description="PPR" evidence="2">
    <location>
        <begin position="84"/>
        <end position="118"/>
    </location>
</feature>
<feature type="repeat" description="PPR" evidence="2">
    <location>
        <begin position="150"/>
        <end position="184"/>
    </location>
</feature>
<keyword evidence="1" id="KW-0677">Repeat</keyword>
<evidence type="ECO:0000256" key="3">
    <source>
        <dbReference type="SAM" id="SignalP"/>
    </source>
</evidence>
<dbReference type="Gene3D" id="1.25.40.10">
    <property type="entry name" value="Tetratricopeptide repeat domain"/>
    <property type="match status" value="2"/>
</dbReference>
<keyword evidence="5" id="KW-1185">Reference proteome</keyword>
<dbReference type="Pfam" id="PF01535">
    <property type="entry name" value="PPR"/>
    <property type="match status" value="2"/>
</dbReference>
<dbReference type="Pfam" id="PF13041">
    <property type="entry name" value="PPR_2"/>
    <property type="match status" value="1"/>
</dbReference>
<dbReference type="InterPro" id="IPR046960">
    <property type="entry name" value="PPR_At4g14850-like_plant"/>
</dbReference>
<evidence type="ECO:0000313" key="4">
    <source>
        <dbReference type="EMBL" id="KAK9183085.1"/>
    </source>
</evidence>
<dbReference type="InterPro" id="IPR002885">
    <property type="entry name" value="PPR_rpt"/>
</dbReference>
<dbReference type="GO" id="GO:0003723">
    <property type="term" value="F:RNA binding"/>
    <property type="evidence" value="ECO:0007669"/>
    <property type="project" value="InterPro"/>
</dbReference>